<dbReference type="Gene3D" id="3.90.76.10">
    <property type="entry name" value="Dipeptide-binding Protein, Domain 1"/>
    <property type="match status" value="1"/>
</dbReference>
<evidence type="ECO:0000259" key="6">
    <source>
        <dbReference type="Pfam" id="PF00496"/>
    </source>
</evidence>
<dbReference type="Gene3D" id="3.40.190.10">
    <property type="entry name" value="Periplasmic binding protein-like II"/>
    <property type="match status" value="1"/>
</dbReference>
<keyword evidence="8" id="KW-1185">Reference proteome</keyword>
<comment type="similarity">
    <text evidence="2">Belongs to the bacterial solute-binding protein 5 family.</text>
</comment>
<keyword evidence="4 5" id="KW-0732">Signal</keyword>
<evidence type="ECO:0000313" key="8">
    <source>
        <dbReference type="Proteomes" id="UP001596298"/>
    </source>
</evidence>
<reference evidence="8" key="1">
    <citation type="journal article" date="2019" name="Int. J. Syst. Evol. Microbiol.">
        <title>The Global Catalogue of Microorganisms (GCM) 10K type strain sequencing project: providing services to taxonomists for standard genome sequencing and annotation.</title>
        <authorList>
            <consortium name="The Broad Institute Genomics Platform"/>
            <consortium name="The Broad Institute Genome Sequencing Center for Infectious Disease"/>
            <person name="Wu L."/>
            <person name="Ma J."/>
        </authorList>
    </citation>
    <scope>NUCLEOTIDE SEQUENCE [LARGE SCALE GENOMIC DNA]</scope>
    <source>
        <strain evidence="8">CCUG 58127</strain>
    </source>
</reference>
<feature type="signal peptide" evidence="5">
    <location>
        <begin position="1"/>
        <end position="23"/>
    </location>
</feature>
<evidence type="ECO:0000313" key="7">
    <source>
        <dbReference type="EMBL" id="MFC6706871.1"/>
    </source>
</evidence>
<evidence type="ECO:0000256" key="2">
    <source>
        <dbReference type="ARBA" id="ARBA00005695"/>
    </source>
</evidence>
<dbReference type="PROSITE" id="PS51257">
    <property type="entry name" value="PROKAR_LIPOPROTEIN"/>
    <property type="match status" value="1"/>
</dbReference>
<dbReference type="InterPro" id="IPR039424">
    <property type="entry name" value="SBP_5"/>
</dbReference>
<gene>
    <name evidence="7" type="ORF">ACFQDH_16815</name>
</gene>
<feature type="domain" description="Solute-binding protein family 5" evidence="6">
    <location>
        <begin position="83"/>
        <end position="443"/>
    </location>
</feature>
<dbReference type="PIRSF" id="PIRSF002741">
    <property type="entry name" value="MppA"/>
    <property type="match status" value="1"/>
</dbReference>
<dbReference type="EMBL" id="JBHSWH010000001">
    <property type="protein sequence ID" value="MFC6706871.1"/>
    <property type="molecule type" value="Genomic_DNA"/>
</dbReference>
<comment type="caution">
    <text evidence="7">The sequence shown here is derived from an EMBL/GenBank/DDBJ whole genome shotgun (WGS) entry which is preliminary data.</text>
</comment>
<dbReference type="PANTHER" id="PTHR30290:SF10">
    <property type="entry name" value="PERIPLASMIC OLIGOPEPTIDE-BINDING PROTEIN-RELATED"/>
    <property type="match status" value="1"/>
</dbReference>
<evidence type="ECO:0000256" key="4">
    <source>
        <dbReference type="ARBA" id="ARBA00022729"/>
    </source>
</evidence>
<accession>A0ABW2AKL6</accession>
<dbReference type="Proteomes" id="UP001596298">
    <property type="component" value="Unassembled WGS sequence"/>
</dbReference>
<evidence type="ECO:0000256" key="3">
    <source>
        <dbReference type="ARBA" id="ARBA00022448"/>
    </source>
</evidence>
<comment type="subcellular location">
    <subcellularLocation>
        <location evidence="1">Cell envelope</location>
    </subcellularLocation>
</comment>
<protein>
    <submittedName>
        <fullName evidence="7">ABC transporter substrate-binding protein</fullName>
    </submittedName>
</protein>
<dbReference type="PANTHER" id="PTHR30290">
    <property type="entry name" value="PERIPLASMIC BINDING COMPONENT OF ABC TRANSPORTER"/>
    <property type="match status" value="1"/>
</dbReference>
<proteinExistence type="inferred from homology"/>
<evidence type="ECO:0000256" key="1">
    <source>
        <dbReference type="ARBA" id="ARBA00004196"/>
    </source>
</evidence>
<dbReference type="CDD" id="cd08512">
    <property type="entry name" value="PBP2_NikA_DppA_OppA_like_7"/>
    <property type="match status" value="1"/>
</dbReference>
<keyword evidence="3" id="KW-0813">Transport</keyword>
<evidence type="ECO:0000256" key="5">
    <source>
        <dbReference type="SAM" id="SignalP"/>
    </source>
</evidence>
<dbReference type="SUPFAM" id="SSF53850">
    <property type="entry name" value="Periplasmic binding protein-like II"/>
    <property type="match status" value="1"/>
</dbReference>
<dbReference type="RefSeq" id="WP_382403549.1">
    <property type="nucleotide sequence ID" value="NZ_JBHSWH010000001.1"/>
</dbReference>
<dbReference type="InterPro" id="IPR000914">
    <property type="entry name" value="SBP_5_dom"/>
</dbReference>
<organism evidence="7 8">
    <name type="scientific">Flexivirga alba</name>
    <dbReference type="NCBI Taxonomy" id="702742"/>
    <lineage>
        <taxon>Bacteria</taxon>
        <taxon>Bacillati</taxon>
        <taxon>Actinomycetota</taxon>
        <taxon>Actinomycetes</taxon>
        <taxon>Micrococcales</taxon>
        <taxon>Dermacoccaceae</taxon>
        <taxon>Flexivirga</taxon>
    </lineage>
</organism>
<dbReference type="Gene3D" id="3.10.105.10">
    <property type="entry name" value="Dipeptide-binding Protein, Domain 3"/>
    <property type="match status" value="1"/>
</dbReference>
<feature type="chain" id="PRO_5046753767" evidence="5">
    <location>
        <begin position="24"/>
        <end position="534"/>
    </location>
</feature>
<dbReference type="InterPro" id="IPR030678">
    <property type="entry name" value="Peptide/Ni-bd"/>
</dbReference>
<dbReference type="Pfam" id="PF00496">
    <property type="entry name" value="SBP_bac_5"/>
    <property type="match status" value="1"/>
</dbReference>
<sequence length="534" mass="56480">MMRWKNPVTALAAIAALSLTVSGCTGGSKSSNSNGSSGKTLVVNNNFDLKTLDPARAFEFTDVMIEHQVYETALTYHGNETSKLYPEVATYSRSSDDRVVTLKLTGDHQFADGSKVTADDIVFSYNRLEGIGGNPSFLLNDPSGKPVVVKKSGPSTVTLTSSVANPALPSILPNPALSILEKKVLVAHGGTTTSSDKAQKYLDEHSLGSATYQITNSQIATSVSLGTNPHYTGTAPGYSKVVIQNVVPATQKVNLQSGTAQLALDVDPQSAAQMVNSKKFAETASPSLNTIYAWFNTDAKYGGPVANNNFVLAVRHAIDYSSLIKLAGPGSTQPGGVIPEGIIGALKSDSHNTYDPVQAKRYLKKSGYHGQPIKFTVDSQASAGNASYTTIAQKIQAQLSAVGINLNLVPQPSVTSLSTYRSGTFPAGLASWGADYPDPSDYIAFGPGQNLGKRVAWKTGTSSSADKVEPLLTTALTTSDPSKRVSAWESVQKQMNADGPFVPLLQPGALIIYAAGIKNVPSNPIWTTEFRDIK</sequence>
<name>A0ABW2AKL6_9MICO</name>